<dbReference type="PANTHER" id="PTHR43000">
    <property type="entry name" value="DTDP-D-GLUCOSE 4,6-DEHYDRATASE-RELATED"/>
    <property type="match status" value="1"/>
</dbReference>
<sequence>MDTFWHGKKVLVTGHTGFKGSWLCAVLKDRGAEVVGYSLPASAAPNMAECLTLDITSVTGDITDLTAMSETLSVHRPDIVFHLAAQALVRDSYRDPLGTFLTNAYGTAILLEAVKKSPASTAKVVINVTTDKVYENKESAEGYSENDPLGGYDPYSASKACSELISGSYRDAFLAPLGKRIATARAGNVIGGGDWAADRIVPDLIRSMTSGELPVLRSPDAVRPWQHVLEPINGYILLAEKLWQDEQYGGAWNFGQTIDQGVTVGELAARLIRRWGNVPELAYNTGKQPHETNTLLLNSDKAYRRLGWGSKLTVEETIGWTVDWYRAFYDGEDMQAVTFAQIGQYEQLEVNRRG</sequence>
<dbReference type="InterPro" id="IPR016040">
    <property type="entry name" value="NAD(P)-bd_dom"/>
</dbReference>
<dbReference type="EMBL" id="BTCL01000001">
    <property type="protein sequence ID" value="GMK43031.1"/>
    <property type="molecule type" value="Genomic_DNA"/>
</dbReference>
<dbReference type="SUPFAM" id="SSF51735">
    <property type="entry name" value="NAD(P)-binding Rossmann-fold domains"/>
    <property type="match status" value="1"/>
</dbReference>
<name>A0ABQ6NDF7_9BACL</name>
<evidence type="ECO:0000313" key="2">
    <source>
        <dbReference type="EMBL" id="GMK43031.1"/>
    </source>
</evidence>
<evidence type="ECO:0000259" key="1">
    <source>
        <dbReference type="Pfam" id="PF16363"/>
    </source>
</evidence>
<dbReference type="NCBIfam" id="TIGR02622">
    <property type="entry name" value="CDP_4_6_dhtase"/>
    <property type="match status" value="1"/>
</dbReference>
<dbReference type="InterPro" id="IPR036291">
    <property type="entry name" value="NAD(P)-bd_dom_sf"/>
</dbReference>
<dbReference type="Proteomes" id="UP001285921">
    <property type="component" value="Unassembled WGS sequence"/>
</dbReference>
<proteinExistence type="predicted"/>
<gene>
    <name evidence="2" type="ORF">PghCCS26_01580</name>
</gene>
<keyword evidence="3" id="KW-1185">Reference proteome</keyword>
<feature type="domain" description="NAD(P)-binding" evidence="1">
    <location>
        <begin position="11"/>
        <end position="318"/>
    </location>
</feature>
<comment type="caution">
    <text evidence="2">The sequence shown here is derived from an EMBL/GenBank/DDBJ whole genome shotgun (WGS) entry which is preliminary data.</text>
</comment>
<dbReference type="InterPro" id="IPR013445">
    <property type="entry name" value="CDP_4_6_deHydtase"/>
</dbReference>
<evidence type="ECO:0000313" key="3">
    <source>
        <dbReference type="Proteomes" id="UP001285921"/>
    </source>
</evidence>
<accession>A0ABQ6NDF7</accession>
<dbReference type="Pfam" id="PF16363">
    <property type="entry name" value="GDP_Man_Dehyd"/>
    <property type="match status" value="1"/>
</dbReference>
<dbReference type="RefSeq" id="WP_317978483.1">
    <property type="nucleotide sequence ID" value="NZ_BTCL01000001.1"/>
</dbReference>
<organism evidence="2 3">
    <name type="scientific">Paenibacillus glycanilyticus</name>
    <dbReference type="NCBI Taxonomy" id="126569"/>
    <lineage>
        <taxon>Bacteria</taxon>
        <taxon>Bacillati</taxon>
        <taxon>Bacillota</taxon>
        <taxon>Bacilli</taxon>
        <taxon>Bacillales</taxon>
        <taxon>Paenibacillaceae</taxon>
        <taxon>Paenibacillus</taxon>
    </lineage>
</organism>
<dbReference type="Gene3D" id="3.40.50.720">
    <property type="entry name" value="NAD(P)-binding Rossmann-like Domain"/>
    <property type="match status" value="1"/>
</dbReference>
<reference evidence="2 3" key="1">
    <citation type="submission" date="2023-05" db="EMBL/GenBank/DDBJ databases">
        <title>Draft genome of Paenibacillus sp. CCS26.</title>
        <authorList>
            <person name="Akita H."/>
            <person name="Shinto Y."/>
            <person name="Kimura Z."/>
        </authorList>
    </citation>
    <scope>NUCLEOTIDE SEQUENCE [LARGE SCALE GENOMIC DNA]</scope>
    <source>
        <strain evidence="2 3">CCS26</strain>
    </source>
</reference>
<protein>
    <submittedName>
        <fullName evidence="2">CDP-glucose 4,6-dehydratase</fullName>
    </submittedName>
</protein>
<dbReference type="Gene3D" id="3.90.25.10">
    <property type="entry name" value="UDP-galactose 4-epimerase, domain 1"/>
    <property type="match status" value="1"/>
</dbReference>